<comment type="similarity">
    <text evidence="4">Belongs to the P4HA family.</text>
</comment>
<dbReference type="Pfam" id="PF08336">
    <property type="entry name" value="P4Ha_N"/>
    <property type="match status" value="1"/>
</dbReference>
<dbReference type="GO" id="GO:0005506">
    <property type="term" value="F:iron ion binding"/>
    <property type="evidence" value="ECO:0007669"/>
    <property type="project" value="InterPro"/>
</dbReference>
<comment type="subcellular location">
    <subcellularLocation>
        <location evidence="3">Endoplasmic reticulum lumen</location>
    </subcellularLocation>
</comment>
<dbReference type="Proteomes" id="UP001487740">
    <property type="component" value="Unassembled WGS sequence"/>
</dbReference>
<comment type="function">
    <text evidence="2">Catalyzes the post-translational formation of 4-hydroxyproline in -Xaa-Pro-Gly- sequences in collagens and other proteins.</text>
</comment>
<feature type="signal peptide" evidence="13">
    <location>
        <begin position="1"/>
        <end position="23"/>
    </location>
</feature>
<evidence type="ECO:0000256" key="4">
    <source>
        <dbReference type="ARBA" id="ARBA00006511"/>
    </source>
</evidence>
<gene>
    <name evidence="15" type="ORF">O3P69_004588</name>
</gene>
<comment type="cofactor">
    <cofactor evidence="1">
        <name>L-ascorbate</name>
        <dbReference type="ChEBI" id="CHEBI:38290"/>
    </cofactor>
</comment>
<sequence length="495" mass="55929">MSGEERGWWVVMVVMTVAASGHSQGLGDVHTSAASVARLVEAEQAIVAALQDYVTKEDARLEVIRRYVESWRGSAADYVHNPINSYFFMRRLTQEFLPVQDALHPPSTADLHENMSSLRGNQNLPKETDLNGVAFALVRLQDTYNLTVDDLVEGDIRGRKAVQVLSADDCFRLGQQSFNNLEFDLSEQWYRKGLQLLGSQQPLTQEEQTRIERVSRQQEHRVLMSKMVAQMARHSNSQMLDNFSGLGIPISFQQQIYANHKGAEAVKRLDELYRRLCRGEQIQPPEAFIGMKCGYVFGGSAYHRLMPFKAELRWADPIIVVYHDVLTETETEAVKQLSLPHLTTTMVHSFTTHQIRKSLARVGKTAWVRRGDDPTVDKILQRIEDMTGLSTLTSEDLHVLNYGIGGHYDAHVDFFDLEDKSLDKTPHQGDRLATMLFYLNDVEAGGSTVFPTLGLEVAARRGSALFWFNLKRNGRGDYRTVHAACPVLLGREMDC</sequence>
<evidence type="ECO:0000256" key="1">
    <source>
        <dbReference type="ARBA" id="ARBA00001961"/>
    </source>
</evidence>
<feature type="chain" id="PRO_5043833367" description="procollagen-proline 4-dioxygenase" evidence="13">
    <location>
        <begin position="24"/>
        <end position="495"/>
    </location>
</feature>
<dbReference type="InterPro" id="IPR045054">
    <property type="entry name" value="P4HA-like"/>
</dbReference>
<evidence type="ECO:0000256" key="13">
    <source>
        <dbReference type="SAM" id="SignalP"/>
    </source>
</evidence>
<evidence type="ECO:0000259" key="14">
    <source>
        <dbReference type="PROSITE" id="PS51471"/>
    </source>
</evidence>
<reference evidence="15 16" key="1">
    <citation type="submission" date="2023-03" db="EMBL/GenBank/DDBJ databases">
        <title>High-quality genome of Scylla paramamosain provides insights in environmental adaptation.</title>
        <authorList>
            <person name="Zhang L."/>
        </authorList>
    </citation>
    <scope>NUCLEOTIDE SEQUENCE [LARGE SCALE GENOMIC DNA]</scope>
    <source>
        <strain evidence="15">LZ_2023a</strain>
        <tissue evidence="15">Muscle</tissue>
    </source>
</reference>
<dbReference type="EMBL" id="JARAKH010000013">
    <property type="protein sequence ID" value="KAK8397887.1"/>
    <property type="molecule type" value="Genomic_DNA"/>
</dbReference>
<dbReference type="EC" id="1.14.11.2" evidence="5"/>
<dbReference type="PROSITE" id="PS51471">
    <property type="entry name" value="FE2OG_OXY"/>
    <property type="match status" value="1"/>
</dbReference>
<keyword evidence="16" id="KW-1185">Reference proteome</keyword>
<dbReference type="InterPro" id="IPR011990">
    <property type="entry name" value="TPR-like_helical_dom_sf"/>
</dbReference>
<keyword evidence="10" id="KW-0560">Oxidoreductase</keyword>
<dbReference type="SMART" id="SM00702">
    <property type="entry name" value="P4Hc"/>
    <property type="match status" value="1"/>
</dbReference>
<organism evidence="15 16">
    <name type="scientific">Scylla paramamosain</name>
    <name type="common">Mud crab</name>
    <dbReference type="NCBI Taxonomy" id="85552"/>
    <lineage>
        <taxon>Eukaryota</taxon>
        <taxon>Metazoa</taxon>
        <taxon>Ecdysozoa</taxon>
        <taxon>Arthropoda</taxon>
        <taxon>Crustacea</taxon>
        <taxon>Multicrustacea</taxon>
        <taxon>Malacostraca</taxon>
        <taxon>Eumalacostraca</taxon>
        <taxon>Eucarida</taxon>
        <taxon>Decapoda</taxon>
        <taxon>Pleocyemata</taxon>
        <taxon>Brachyura</taxon>
        <taxon>Eubrachyura</taxon>
        <taxon>Portunoidea</taxon>
        <taxon>Portunidae</taxon>
        <taxon>Portuninae</taxon>
        <taxon>Scylla</taxon>
    </lineage>
</organism>
<keyword evidence="6" id="KW-0479">Metal-binding</keyword>
<dbReference type="InterPro" id="IPR044862">
    <property type="entry name" value="Pro_4_hyd_alph_FE2OG_OXY"/>
</dbReference>
<evidence type="ECO:0000256" key="10">
    <source>
        <dbReference type="ARBA" id="ARBA00023002"/>
    </source>
</evidence>
<evidence type="ECO:0000256" key="2">
    <source>
        <dbReference type="ARBA" id="ARBA00002035"/>
    </source>
</evidence>
<evidence type="ECO:0000313" key="15">
    <source>
        <dbReference type="EMBL" id="KAK8397887.1"/>
    </source>
</evidence>
<dbReference type="AlphaFoldDB" id="A0AAW0UCM7"/>
<evidence type="ECO:0000256" key="5">
    <source>
        <dbReference type="ARBA" id="ARBA00012269"/>
    </source>
</evidence>
<dbReference type="Gene3D" id="6.10.140.1460">
    <property type="match status" value="1"/>
</dbReference>
<dbReference type="PANTHER" id="PTHR10869:SF216">
    <property type="entry name" value="PROCOLLAGEN-PROLINE 4-DIOXYGENASE"/>
    <property type="match status" value="1"/>
</dbReference>
<evidence type="ECO:0000256" key="3">
    <source>
        <dbReference type="ARBA" id="ARBA00004319"/>
    </source>
</evidence>
<dbReference type="Gene3D" id="2.60.120.620">
    <property type="entry name" value="q2cbj1_9rhob like domain"/>
    <property type="match status" value="1"/>
</dbReference>
<dbReference type="InterPro" id="IPR013547">
    <property type="entry name" value="P4H_N"/>
</dbReference>
<dbReference type="Pfam" id="PF13640">
    <property type="entry name" value="2OG-FeII_Oxy_3"/>
    <property type="match status" value="1"/>
</dbReference>
<evidence type="ECO:0000256" key="9">
    <source>
        <dbReference type="ARBA" id="ARBA00022964"/>
    </source>
</evidence>
<keyword evidence="8" id="KW-0847">Vitamin C</keyword>
<evidence type="ECO:0000256" key="8">
    <source>
        <dbReference type="ARBA" id="ARBA00022896"/>
    </source>
</evidence>
<dbReference type="InterPro" id="IPR006620">
    <property type="entry name" value="Pro_4_hyd_alph"/>
</dbReference>
<feature type="domain" description="Fe2OG dioxygenase" evidence="14">
    <location>
        <begin position="393"/>
        <end position="495"/>
    </location>
</feature>
<keyword evidence="11" id="KW-0408">Iron</keyword>
<evidence type="ECO:0000256" key="11">
    <source>
        <dbReference type="ARBA" id="ARBA00023004"/>
    </source>
</evidence>
<keyword evidence="13" id="KW-0732">Signal</keyword>
<evidence type="ECO:0000256" key="12">
    <source>
        <dbReference type="ARBA" id="ARBA00023180"/>
    </source>
</evidence>
<dbReference type="PANTHER" id="PTHR10869">
    <property type="entry name" value="PROLYL 4-HYDROXYLASE ALPHA SUBUNIT"/>
    <property type="match status" value="1"/>
</dbReference>
<dbReference type="InterPro" id="IPR005123">
    <property type="entry name" value="Oxoglu/Fe-dep_dioxygenase_dom"/>
</dbReference>
<keyword evidence="12" id="KW-0325">Glycoprotein</keyword>
<proteinExistence type="inferred from homology"/>
<protein>
    <recommendedName>
        <fullName evidence="5">procollagen-proline 4-dioxygenase</fullName>
        <ecNumber evidence="5">1.14.11.2</ecNumber>
    </recommendedName>
</protein>
<evidence type="ECO:0000256" key="6">
    <source>
        <dbReference type="ARBA" id="ARBA00022723"/>
    </source>
</evidence>
<accession>A0AAW0UCM7</accession>
<dbReference type="GO" id="GO:0004656">
    <property type="term" value="F:procollagen-proline 4-dioxygenase activity"/>
    <property type="evidence" value="ECO:0007669"/>
    <property type="project" value="UniProtKB-EC"/>
</dbReference>
<dbReference type="GO" id="GO:0005788">
    <property type="term" value="C:endoplasmic reticulum lumen"/>
    <property type="evidence" value="ECO:0007669"/>
    <property type="project" value="UniProtKB-SubCell"/>
</dbReference>
<keyword evidence="7" id="KW-0256">Endoplasmic reticulum</keyword>
<comment type="caution">
    <text evidence="15">The sequence shown here is derived from an EMBL/GenBank/DDBJ whole genome shotgun (WGS) entry which is preliminary data.</text>
</comment>
<evidence type="ECO:0000313" key="16">
    <source>
        <dbReference type="Proteomes" id="UP001487740"/>
    </source>
</evidence>
<evidence type="ECO:0000256" key="7">
    <source>
        <dbReference type="ARBA" id="ARBA00022824"/>
    </source>
</evidence>
<keyword evidence="9" id="KW-0223">Dioxygenase</keyword>
<dbReference type="GO" id="GO:0031418">
    <property type="term" value="F:L-ascorbic acid binding"/>
    <property type="evidence" value="ECO:0007669"/>
    <property type="project" value="UniProtKB-KW"/>
</dbReference>
<name>A0AAW0UCM7_SCYPA</name>
<dbReference type="Gene3D" id="1.25.40.10">
    <property type="entry name" value="Tetratricopeptide repeat domain"/>
    <property type="match status" value="1"/>
</dbReference>